<sequence>MQRPRDPVSPTPAAPIFAGLRVIDCASFIAGPAAATILADFGAEVIKIEPPIGGDPYRGLAAMPGQPTSPHNYNWLLDARHKRSLALDLKSPEGRAILHRLVASADVFITNMPLPVRGRLGIAHADLAARNPRLIYASLTAYGEIGEEAGRTGFDSTAYWARSGLMDQVRPSADTPPARSVPGMGDHPTAMALYAAIVTALLKRERTGQGGHVETSLLANGLWSNACFVQAALCGATFYPRPPREQAPNACTHHYQSGDGRWFILSMLSEERQFPDLARAIGQEHLSEDPRFATTAARHANAASLIALLDGVFAAQPLAYWRETLDRHGLTFGVVATMDDPPQDRQARAIGALVPLAEGQLLTVSSPFQIAGEHKIPPRRAPELGADTSAILRELGVSEGEIERLRGLGVVAGGTSGPARVSRE</sequence>
<organism evidence="1">
    <name type="scientific">Acidicaldus sp</name>
    <dbReference type="NCBI Taxonomy" id="1872105"/>
    <lineage>
        <taxon>Bacteria</taxon>
        <taxon>Pseudomonadati</taxon>
        <taxon>Pseudomonadota</taxon>
        <taxon>Alphaproteobacteria</taxon>
        <taxon>Acetobacterales</taxon>
        <taxon>Acetobacteraceae</taxon>
        <taxon>Acidicaldus</taxon>
    </lineage>
</organism>
<dbReference type="SUPFAM" id="SSF89796">
    <property type="entry name" value="CoA-transferase family III (CaiB/BaiF)"/>
    <property type="match status" value="1"/>
</dbReference>
<dbReference type="PANTHER" id="PTHR48228:SF2">
    <property type="entry name" value="E-CINNAMOYL-COA:R-PHENYLLACTATE COA TRANSFERASE LARGE SUBUNIT"/>
    <property type="match status" value="1"/>
</dbReference>
<protein>
    <submittedName>
        <fullName evidence="1">CoA transferase</fullName>
    </submittedName>
</protein>
<dbReference type="Pfam" id="PF02515">
    <property type="entry name" value="CoA_transf_3"/>
    <property type="match status" value="1"/>
</dbReference>
<dbReference type="EMBL" id="DTQM01000063">
    <property type="protein sequence ID" value="HGC42242.1"/>
    <property type="molecule type" value="Genomic_DNA"/>
</dbReference>
<dbReference type="InterPro" id="IPR044855">
    <property type="entry name" value="CoA-Trfase_III_dom3_sf"/>
</dbReference>
<dbReference type="InterPro" id="IPR003673">
    <property type="entry name" value="CoA-Trfase_fam_III"/>
</dbReference>
<dbReference type="PANTHER" id="PTHR48228">
    <property type="entry name" value="SUCCINYL-COA--D-CITRAMALATE COA-TRANSFERASE"/>
    <property type="match status" value="1"/>
</dbReference>
<comment type="caution">
    <text evidence="1">The sequence shown here is derived from an EMBL/GenBank/DDBJ whole genome shotgun (WGS) entry which is preliminary data.</text>
</comment>
<proteinExistence type="predicted"/>
<dbReference type="Gene3D" id="3.30.1540.10">
    <property type="entry name" value="formyl-coa transferase, domain 3"/>
    <property type="match status" value="1"/>
</dbReference>
<reference evidence="1" key="1">
    <citation type="journal article" date="2020" name="mSystems">
        <title>Genome- and Community-Level Interaction Insights into Carbon Utilization and Element Cycling Functions of Hydrothermarchaeota in Hydrothermal Sediment.</title>
        <authorList>
            <person name="Zhou Z."/>
            <person name="Liu Y."/>
            <person name="Xu W."/>
            <person name="Pan J."/>
            <person name="Luo Z.H."/>
            <person name="Li M."/>
        </authorList>
    </citation>
    <scope>NUCLEOTIDE SEQUENCE</scope>
    <source>
        <strain evidence="1">SpSt-997</strain>
    </source>
</reference>
<dbReference type="Gene3D" id="3.40.50.10540">
    <property type="entry name" value="Crotonobetainyl-coa:carnitine coa-transferase, domain 1"/>
    <property type="match status" value="1"/>
</dbReference>
<dbReference type="GO" id="GO:0016740">
    <property type="term" value="F:transferase activity"/>
    <property type="evidence" value="ECO:0007669"/>
    <property type="project" value="UniProtKB-KW"/>
</dbReference>
<accession>A0A8J4H9B9</accession>
<keyword evidence="1" id="KW-0808">Transferase</keyword>
<evidence type="ECO:0000313" key="1">
    <source>
        <dbReference type="EMBL" id="HGC42242.1"/>
    </source>
</evidence>
<gene>
    <name evidence="1" type="ORF">ENY07_03330</name>
</gene>
<dbReference type="InterPro" id="IPR023606">
    <property type="entry name" value="CoA-Trfase_III_dom_1_sf"/>
</dbReference>
<name>A0A8J4H9B9_9PROT</name>
<dbReference type="InterPro" id="IPR050509">
    <property type="entry name" value="CoA-transferase_III"/>
</dbReference>
<dbReference type="AlphaFoldDB" id="A0A8J4H9B9"/>